<evidence type="ECO:0000313" key="2">
    <source>
        <dbReference type="EMBL" id="CAK9150723.1"/>
    </source>
</evidence>
<evidence type="ECO:0000256" key="1">
    <source>
        <dbReference type="ARBA" id="ARBA00022676"/>
    </source>
</evidence>
<dbReference type="EMBL" id="CAUOFW020002058">
    <property type="protein sequence ID" value="CAK9150723.1"/>
    <property type="molecule type" value="Genomic_DNA"/>
</dbReference>
<dbReference type="SUPFAM" id="SSF53756">
    <property type="entry name" value="UDP-Glycosyltransferase/glycogen phosphorylase"/>
    <property type="match status" value="1"/>
</dbReference>
<dbReference type="PANTHER" id="PTHR48046:SF1">
    <property type="entry name" value="GLYCOSYLTRANSFERASE-RELATED"/>
    <property type="match status" value="1"/>
</dbReference>
<gene>
    <name evidence="2" type="ORF">ILEXP_LOCUS18877</name>
</gene>
<comment type="caution">
    <text evidence="2">The sequence shown here is derived from an EMBL/GenBank/DDBJ whole genome shotgun (WGS) entry which is preliminary data.</text>
</comment>
<organism evidence="2 3">
    <name type="scientific">Ilex paraguariensis</name>
    <name type="common">yerba mate</name>
    <dbReference type="NCBI Taxonomy" id="185542"/>
    <lineage>
        <taxon>Eukaryota</taxon>
        <taxon>Viridiplantae</taxon>
        <taxon>Streptophyta</taxon>
        <taxon>Embryophyta</taxon>
        <taxon>Tracheophyta</taxon>
        <taxon>Spermatophyta</taxon>
        <taxon>Magnoliopsida</taxon>
        <taxon>eudicotyledons</taxon>
        <taxon>Gunneridae</taxon>
        <taxon>Pentapetalae</taxon>
        <taxon>asterids</taxon>
        <taxon>campanulids</taxon>
        <taxon>Aquifoliales</taxon>
        <taxon>Aquifoliaceae</taxon>
        <taxon>Ilex</taxon>
    </lineage>
</organism>
<dbReference type="Gene3D" id="3.40.50.2000">
    <property type="entry name" value="Glycogen Phosphorylase B"/>
    <property type="match status" value="1"/>
</dbReference>
<dbReference type="PANTHER" id="PTHR48046">
    <property type="entry name" value="UDP-GLYCOSYLTRANSFERASE 72E1"/>
    <property type="match status" value="1"/>
</dbReference>
<dbReference type="Proteomes" id="UP001642360">
    <property type="component" value="Unassembled WGS sequence"/>
</dbReference>
<evidence type="ECO:0000313" key="3">
    <source>
        <dbReference type="Proteomes" id="UP001642360"/>
    </source>
</evidence>
<accession>A0ABC8S0F6</accession>
<keyword evidence="3" id="KW-1185">Reference proteome</keyword>
<sequence length="162" mass="18012">MVGFANTWDDLQCQTLDALREDKILSRVMKLAWGLQLNQQRFVWVVRQPTEKDASLSYSTAGIGGSDDLLSYLPDGFITRTHTVGLIHNGPHKSMATVWGAKMVATILTEEGGVAIRPKEESLNELMGREEVERKVMEGEWKLMKARAKELQCALALAHGTA</sequence>
<keyword evidence="1" id="KW-0808">Transferase</keyword>
<name>A0ABC8S0F6_9AQUA</name>
<proteinExistence type="predicted"/>
<dbReference type="GO" id="GO:0016757">
    <property type="term" value="F:glycosyltransferase activity"/>
    <property type="evidence" value="ECO:0007669"/>
    <property type="project" value="UniProtKB-KW"/>
</dbReference>
<dbReference type="AlphaFoldDB" id="A0ABC8S0F6"/>
<reference evidence="2 3" key="1">
    <citation type="submission" date="2024-02" db="EMBL/GenBank/DDBJ databases">
        <authorList>
            <person name="Vignale AGUSTIN F."/>
            <person name="Sosa J E."/>
            <person name="Modenutti C."/>
        </authorList>
    </citation>
    <scope>NUCLEOTIDE SEQUENCE [LARGE SCALE GENOMIC DNA]</scope>
</reference>
<keyword evidence="1" id="KW-0328">Glycosyltransferase</keyword>
<protein>
    <submittedName>
        <fullName evidence="2">Uncharacterized protein</fullName>
    </submittedName>
</protein>